<dbReference type="PROSITE" id="PS51120">
    <property type="entry name" value="LDLRB"/>
    <property type="match status" value="3"/>
</dbReference>
<dbReference type="Proteomes" id="UP001235939">
    <property type="component" value="Chromosome 14"/>
</dbReference>
<evidence type="ECO:0000256" key="1">
    <source>
        <dbReference type="ARBA" id="ARBA00022536"/>
    </source>
</evidence>
<dbReference type="Pfam" id="PF14670">
    <property type="entry name" value="FXa_inhibition"/>
    <property type="match status" value="1"/>
</dbReference>
<dbReference type="InterPro" id="IPR000033">
    <property type="entry name" value="LDLR_classB_rpt"/>
</dbReference>
<evidence type="ECO:0000313" key="4">
    <source>
        <dbReference type="EMBL" id="UYV76344.1"/>
    </source>
</evidence>
<name>A0ABY6L661_9ARAC</name>
<keyword evidence="5" id="KW-1185">Reference proteome</keyword>
<keyword evidence="1" id="KW-0245">EGF-like domain</keyword>
<dbReference type="InterPro" id="IPR050778">
    <property type="entry name" value="Cueball_EGF_LRP_Nidogen"/>
</dbReference>
<dbReference type="SMART" id="SM00135">
    <property type="entry name" value="LY"/>
    <property type="match status" value="7"/>
</dbReference>
<feature type="domain" description="EGF-like" evidence="3">
    <location>
        <begin position="67"/>
        <end position="101"/>
    </location>
</feature>
<feature type="domain" description="EGF-like" evidence="3">
    <location>
        <begin position="381"/>
        <end position="418"/>
    </location>
</feature>
<feature type="repeat" description="LDL-receptor class B" evidence="2">
    <location>
        <begin position="240"/>
        <end position="284"/>
    </location>
</feature>
<accession>A0ABY6L661</accession>
<dbReference type="PANTHER" id="PTHR46513">
    <property type="entry name" value="VITELLOGENIN RECEPTOR-LIKE PROTEIN-RELATED-RELATED"/>
    <property type="match status" value="1"/>
</dbReference>
<dbReference type="PANTHER" id="PTHR46513:SF44">
    <property type="entry name" value="LDL RECEPTOR RELATED PROTEIN 4"/>
    <property type="match status" value="1"/>
</dbReference>
<dbReference type="EMBL" id="CP092876">
    <property type="protein sequence ID" value="UYV76344.1"/>
    <property type="molecule type" value="Genomic_DNA"/>
</dbReference>
<proteinExistence type="predicted"/>
<dbReference type="Gene3D" id="2.120.10.30">
    <property type="entry name" value="TolB, C-terminal domain"/>
    <property type="match status" value="4"/>
</dbReference>
<feature type="non-terminal residue" evidence="4">
    <location>
        <position position="1"/>
    </location>
</feature>
<reference evidence="4 5" key="1">
    <citation type="submission" date="2022-01" db="EMBL/GenBank/DDBJ databases">
        <title>A chromosomal length assembly of Cordylochernes scorpioides.</title>
        <authorList>
            <person name="Zeh D."/>
            <person name="Zeh J."/>
        </authorList>
    </citation>
    <scope>NUCLEOTIDE SEQUENCE [LARGE SCALE GENOMIC DNA]</scope>
    <source>
        <strain evidence="4">IN4F17</strain>
        <tissue evidence="4">Whole Body</tissue>
    </source>
</reference>
<dbReference type="InterPro" id="IPR000742">
    <property type="entry name" value="EGF"/>
</dbReference>
<dbReference type="InterPro" id="IPR011042">
    <property type="entry name" value="6-blade_b-propeller_TolB-like"/>
</dbReference>
<dbReference type="SMART" id="SM00181">
    <property type="entry name" value="EGF"/>
    <property type="match status" value="3"/>
</dbReference>
<feature type="repeat" description="LDL-receptor class B" evidence="2">
    <location>
        <begin position="197"/>
        <end position="239"/>
    </location>
</feature>
<evidence type="ECO:0000259" key="3">
    <source>
        <dbReference type="SMART" id="SM00181"/>
    </source>
</evidence>
<feature type="repeat" description="LDL-receptor class B" evidence="2">
    <location>
        <begin position="147"/>
        <end position="196"/>
    </location>
</feature>
<gene>
    <name evidence="4" type="ORF">LAZ67_14000108</name>
</gene>
<dbReference type="Pfam" id="PF00058">
    <property type="entry name" value="Ldl_recept_b"/>
    <property type="match status" value="3"/>
</dbReference>
<evidence type="ECO:0000313" key="5">
    <source>
        <dbReference type="Proteomes" id="UP001235939"/>
    </source>
</evidence>
<dbReference type="SUPFAM" id="SSF63825">
    <property type="entry name" value="YWTD domain"/>
    <property type="match status" value="3"/>
</dbReference>
<organism evidence="4 5">
    <name type="scientific">Cordylochernes scorpioides</name>
    <dbReference type="NCBI Taxonomy" id="51811"/>
    <lineage>
        <taxon>Eukaryota</taxon>
        <taxon>Metazoa</taxon>
        <taxon>Ecdysozoa</taxon>
        <taxon>Arthropoda</taxon>
        <taxon>Chelicerata</taxon>
        <taxon>Arachnida</taxon>
        <taxon>Pseudoscorpiones</taxon>
        <taxon>Cheliferoidea</taxon>
        <taxon>Chernetidae</taxon>
        <taxon>Cordylochernes</taxon>
    </lineage>
</organism>
<sequence>MCPGLPHPFALSVFEDTLFWTDWHTKGIHSAPKAGGTVRTVHGKLHFPMDVKVVHPLRQPPVSPVSSCPPCSHLCLPNDGLEATCACPTGFSLLPDKATCNMSVGEFLVFTRRSDIRRVCLHCQDAVDVIVPLVNLSSAVGLDWMDDLLFWSDVTENSISRGRWDGTEQQVWMWYTLVVVGSNLASPAGLAVDWLTSKLYWTDAGTDLIEVSDLDGLLRTILVWEGLDRPRDILVDPPRGNMYWTDWGPHGAHIERAAMDGTERGSLVNRDLARPNGLALDGDFLYWVDAGTAALEYVQLPHGEPRRKLLGGELPHPFSLAVYGDHVYWTDWSDKSVQRADKKTGLGRTPVLANRENLMDLHAFHGPRPTEKTMTCSGQSPCEDKNGGCSHLCLVVPDGRACACPTGILLEADGRTCAPGRSSLRLQYLCSLPSVLDVTGMREFIVMAHRTHIRAVSLDTSYLADVILPLQGLKNAVALDVDTLEGLPHPFALSVFEDTLFWTDWHTKGIHSAPKAGGTVRTVHGKLHFPMDVKVVHPLRQPPVSPVSSCPPCSHLCLPNDGLEATCACPTGFSLLPDKATCNM</sequence>
<protein>
    <submittedName>
        <fullName evidence="4">LRP4</fullName>
    </submittedName>
</protein>
<feature type="domain" description="EGF-like" evidence="3">
    <location>
        <begin position="549"/>
        <end position="583"/>
    </location>
</feature>
<dbReference type="SUPFAM" id="SSF57196">
    <property type="entry name" value="EGF/Laminin"/>
    <property type="match status" value="1"/>
</dbReference>
<evidence type="ECO:0000256" key="2">
    <source>
        <dbReference type="PROSITE-ProRule" id="PRU00461"/>
    </source>
</evidence>